<evidence type="ECO:0008006" key="4">
    <source>
        <dbReference type="Google" id="ProtNLM"/>
    </source>
</evidence>
<evidence type="ECO:0000313" key="3">
    <source>
        <dbReference type="Proteomes" id="UP000298860"/>
    </source>
</evidence>
<dbReference type="PROSITE" id="PS51257">
    <property type="entry name" value="PROKAR_LIPOPROTEIN"/>
    <property type="match status" value="1"/>
</dbReference>
<proteinExistence type="predicted"/>
<feature type="signal peptide" evidence="1">
    <location>
        <begin position="1"/>
        <end position="19"/>
    </location>
</feature>
<gene>
    <name evidence="2" type="ORF">GTS_02350</name>
</gene>
<dbReference type="AlphaFoldDB" id="A0A4D4J0J8"/>
<protein>
    <recommendedName>
        <fullName evidence="4">Lipoprotein</fullName>
    </recommendedName>
</protein>
<evidence type="ECO:0000313" key="2">
    <source>
        <dbReference type="EMBL" id="GDY28602.1"/>
    </source>
</evidence>
<dbReference type="OrthoDB" id="5169511at2"/>
<reference evidence="3" key="1">
    <citation type="submission" date="2019-04" db="EMBL/GenBank/DDBJ databases">
        <title>Draft genome sequence of Pseudonocardiaceae bacterium SL3-2-4.</title>
        <authorList>
            <person name="Ningsih F."/>
            <person name="Yokota A."/>
            <person name="Sakai Y."/>
            <person name="Nanatani K."/>
            <person name="Yabe S."/>
            <person name="Oetari A."/>
            <person name="Sjamsuridzal W."/>
        </authorList>
    </citation>
    <scope>NUCLEOTIDE SEQUENCE [LARGE SCALE GENOMIC DNA]</scope>
    <source>
        <strain evidence="3">SL3-2-4</strain>
    </source>
</reference>
<comment type="caution">
    <text evidence="2">The sequence shown here is derived from an EMBL/GenBank/DDBJ whole genome shotgun (WGS) entry which is preliminary data.</text>
</comment>
<dbReference type="EMBL" id="BJFL01000001">
    <property type="protein sequence ID" value="GDY28602.1"/>
    <property type="molecule type" value="Genomic_DNA"/>
</dbReference>
<dbReference type="RefSeq" id="WP_137811805.1">
    <property type="nucleotide sequence ID" value="NZ_BJFL01000001.1"/>
</dbReference>
<evidence type="ECO:0000256" key="1">
    <source>
        <dbReference type="SAM" id="SignalP"/>
    </source>
</evidence>
<name>A0A4D4J0J8_9PSEU</name>
<sequence>MRARPVAVVLVGLVALVTACSTGSTQPGGQSKPQPPSAYDLVLRQVHPDGTVDKATALAAFSLAVAALPDVPTPPGPKRLIPSGSAAVAWLLAIWSQLTPAQQQAARQALESGVAPTAFAAPSAQPDPNMACATSDSPDAGPYRQVLDSVLGDIAGHLGRSLRLTVFLQVNTKQLENQPNGKPSVMYTWPCRGTKTADTRNPTGCTIHVNPYAADAAFDDHARRSFLIHEAMHCFLYDRFGIAYDSVAPWLAEGIPTWAQTALNGADPVVTSHWDAYLQLDKTSLFQRTYDAVGYFAQLANSGVDVWHRVDPMTDAFLHGGNNAAWQATGAGDDFVNSWGPGYARGRHPGRHWDITGYGVPGTKPSAVHFDLLNATTAEAAAPVAGVDLVELNLSSDVVTFAADPGTQGLFGAADGSERPITALIGSDLCTRPGGCTCPKGSAGDGTELPALARGLGYLGISGGLRSVRVGVVGTSLDDFCTKPRQSCLVGTWTSVGFDISSGGGAITEHGGAGVVLRIAATGAATVDFSPMQPIVFNAKDAAGTLRYDGTGSGRMTLPPPTVTTGTFGDAHGDFDNIVVTVAISSPIQATVLDHKPLSDILGLAQGLTQGLGGIDSSPLLGPGGFTCSKTSLTITPPPGSQVDGTWTLSRTGP</sequence>
<accession>A0A4D4J0J8</accession>
<feature type="chain" id="PRO_5038883876" description="Lipoprotein" evidence="1">
    <location>
        <begin position="20"/>
        <end position="654"/>
    </location>
</feature>
<dbReference type="Proteomes" id="UP000298860">
    <property type="component" value="Unassembled WGS sequence"/>
</dbReference>
<keyword evidence="3" id="KW-1185">Reference proteome</keyword>
<organism evidence="2 3">
    <name type="scientific">Gandjariella thermophila</name>
    <dbReference type="NCBI Taxonomy" id="1931992"/>
    <lineage>
        <taxon>Bacteria</taxon>
        <taxon>Bacillati</taxon>
        <taxon>Actinomycetota</taxon>
        <taxon>Actinomycetes</taxon>
        <taxon>Pseudonocardiales</taxon>
        <taxon>Pseudonocardiaceae</taxon>
        <taxon>Gandjariella</taxon>
    </lineage>
</organism>
<keyword evidence="1" id="KW-0732">Signal</keyword>